<sequence>MPTARNRRGLPLLGTSTDETTQPLDAHHVGITVSDLETVLPFYWDSPGLEVTDRFGVAGEAFAEAVDVDDARGRFAHLEADGARIELVEYDSNADRRLRGATSPVRSTSTWRSRNSSRLDRNTVRVPRIGRKS</sequence>
<evidence type="ECO:0008006" key="4">
    <source>
        <dbReference type="Google" id="ProtNLM"/>
    </source>
</evidence>
<dbReference type="Gene3D" id="3.10.180.10">
    <property type="entry name" value="2,3-Dihydroxybiphenyl 1,2-Dioxygenase, domain 1"/>
    <property type="match status" value="1"/>
</dbReference>
<evidence type="ECO:0000313" key="3">
    <source>
        <dbReference type="Proteomes" id="UP000182829"/>
    </source>
</evidence>
<dbReference type="EMBL" id="FORO01000047">
    <property type="protein sequence ID" value="SFJ61798.1"/>
    <property type="molecule type" value="Genomic_DNA"/>
</dbReference>
<evidence type="ECO:0000313" key="2">
    <source>
        <dbReference type="EMBL" id="SFJ61798.1"/>
    </source>
</evidence>
<accession>A0A1I3SSP5</accession>
<proteinExistence type="predicted"/>
<feature type="region of interest" description="Disordered" evidence="1">
    <location>
        <begin position="1"/>
        <end position="21"/>
    </location>
</feature>
<gene>
    <name evidence="2" type="ORF">SAMN05443661_1477</name>
</gene>
<name>A0A1I3SSP5_9EURY</name>
<dbReference type="Proteomes" id="UP000182829">
    <property type="component" value="Unassembled WGS sequence"/>
</dbReference>
<dbReference type="InterPro" id="IPR029068">
    <property type="entry name" value="Glyas_Bleomycin-R_OHBP_Dase"/>
</dbReference>
<reference evidence="2 3" key="1">
    <citation type="submission" date="2016-10" db="EMBL/GenBank/DDBJ databases">
        <authorList>
            <person name="de Groot N.N."/>
        </authorList>
    </citation>
    <scope>NUCLEOTIDE SEQUENCE [LARGE SCALE GENOMIC DNA]</scope>
    <source>
        <strain evidence="2 3">SP2</strain>
    </source>
</reference>
<organism evidence="2 3">
    <name type="scientific">Natronobacterium gregoryi</name>
    <dbReference type="NCBI Taxonomy" id="44930"/>
    <lineage>
        <taxon>Archaea</taxon>
        <taxon>Methanobacteriati</taxon>
        <taxon>Methanobacteriota</taxon>
        <taxon>Stenosarchaea group</taxon>
        <taxon>Halobacteria</taxon>
        <taxon>Halobacteriales</taxon>
        <taxon>Natrialbaceae</taxon>
        <taxon>Natronobacterium</taxon>
    </lineage>
</organism>
<feature type="region of interest" description="Disordered" evidence="1">
    <location>
        <begin position="97"/>
        <end position="133"/>
    </location>
</feature>
<dbReference type="AlphaFoldDB" id="A0A1I3SSP5"/>
<protein>
    <recommendedName>
        <fullName evidence="4">VOC domain-containing protein</fullName>
    </recommendedName>
</protein>
<dbReference type="SUPFAM" id="SSF54593">
    <property type="entry name" value="Glyoxalase/Bleomycin resistance protein/Dihydroxybiphenyl dioxygenase"/>
    <property type="match status" value="1"/>
</dbReference>
<feature type="compositionally biased region" description="Low complexity" evidence="1">
    <location>
        <begin position="106"/>
        <end position="116"/>
    </location>
</feature>
<evidence type="ECO:0000256" key="1">
    <source>
        <dbReference type="SAM" id="MobiDB-lite"/>
    </source>
</evidence>